<comment type="caution">
    <text evidence="2">The sequence shown here is derived from an EMBL/GenBank/DDBJ whole genome shotgun (WGS) entry which is preliminary data.</text>
</comment>
<dbReference type="AlphaFoldDB" id="A0A934PX49"/>
<organism evidence="2 3">
    <name type="scientific">Mucilaginibacter segetis</name>
    <dbReference type="NCBI Taxonomy" id="2793071"/>
    <lineage>
        <taxon>Bacteria</taxon>
        <taxon>Pseudomonadati</taxon>
        <taxon>Bacteroidota</taxon>
        <taxon>Sphingobacteriia</taxon>
        <taxon>Sphingobacteriales</taxon>
        <taxon>Sphingobacteriaceae</taxon>
        <taxon>Mucilaginibacter</taxon>
    </lineage>
</organism>
<proteinExistence type="predicted"/>
<sequence>MYKRICFALVLLVGISACKNGGNKGCGMVACTQIYTQIGIFFQDNQGNGVDVTGLKVVNLRTNKELTQPLPTPTQLPGSHFTIFASDTNLNEISAQGDDIRVTATYAATGQTISVIEKLAGGKCQCHVARISGPETVQFN</sequence>
<protein>
    <submittedName>
        <fullName evidence="2">Uncharacterized protein</fullName>
    </submittedName>
</protein>
<evidence type="ECO:0000313" key="3">
    <source>
        <dbReference type="Proteomes" id="UP000613193"/>
    </source>
</evidence>
<dbReference type="EMBL" id="JAEHFW010000003">
    <property type="protein sequence ID" value="MBK0380711.1"/>
    <property type="molecule type" value="Genomic_DNA"/>
</dbReference>
<name>A0A934PX49_9SPHI</name>
<dbReference type="Proteomes" id="UP000613193">
    <property type="component" value="Unassembled WGS sequence"/>
</dbReference>
<accession>A0A934PX49</accession>
<reference evidence="2" key="1">
    <citation type="submission" date="2020-12" db="EMBL/GenBank/DDBJ databases">
        <title>Bacterial novel species Mucilaginibacter sp. SD-g isolated from soil.</title>
        <authorList>
            <person name="Jung H.-Y."/>
        </authorList>
    </citation>
    <scope>NUCLEOTIDE SEQUENCE</scope>
    <source>
        <strain evidence="2">SD-g</strain>
    </source>
</reference>
<gene>
    <name evidence="2" type="ORF">I5M19_15410</name>
</gene>
<evidence type="ECO:0000256" key="1">
    <source>
        <dbReference type="SAM" id="SignalP"/>
    </source>
</evidence>
<keyword evidence="3" id="KW-1185">Reference proteome</keyword>
<keyword evidence="1" id="KW-0732">Signal</keyword>
<feature type="chain" id="PRO_5037348460" evidence="1">
    <location>
        <begin position="20"/>
        <end position="140"/>
    </location>
</feature>
<feature type="signal peptide" evidence="1">
    <location>
        <begin position="1"/>
        <end position="19"/>
    </location>
</feature>
<dbReference type="PROSITE" id="PS51257">
    <property type="entry name" value="PROKAR_LIPOPROTEIN"/>
    <property type="match status" value="1"/>
</dbReference>
<evidence type="ECO:0000313" key="2">
    <source>
        <dbReference type="EMBL" id="MBK0380711.1"/>
    </source>
</evidence>
<dbReference type="RefSeq" id="WP_200067253.1">
    <property type="nucleotide sequence ID" value="NZ_JAEHFW010000003.1"/>
</dbReference>